<protein>
    <submittedName>
        <fullName evidence="2">Uncharacterized protein</fullName>
    </submittedName>
</protein>
<keyword evidence="1" id="KW-0472">Membrane</keyword>
<dbReference type="Proteomes" id="UP000640333">
    <property type="component" value="Unassembled WGS sequence"/>
</dbReference>
<organism evidence="2 3">
    <name type="scientific">Pontibacterium sinense</name>
    <dbReference type="NCBI Taxonomy" id="2781979"/>
    <lineage>
        <taxon>Bacteria</taxon>
        <taxon>Pseudomonadati</taxon>
        <taxon>Pseudomonadota</taxon>
        <taxon>Gammaproteobacteria</taxon>
        <taxon>Oceanospirillales</taxon>
        <taxon>Oceanospirillaceae</taxon>
        <taxon>Pontibacterium</taxon>
    </lineage>
</organism>
<accession>A0A8J7K773</accession>
<feature type="transmembrane region" description="Helical" evidence="1">
    <location>
        <begin position="46"/>
        <end position="79"/>
    </location>
</feature>
<evidence type="ECO:0000256" key="1">
    <source>
        <dbReference type="SAM" id="Phobius"/>
    </source>
</evidence>
<name>A0A8J7K773_9GAMM</name>
<evidence type="ECO:0000313" key="3">
    <source>
        <dbReference type="Proteomes" id="UP000640333"/>
    </source>
</evidence>
<keyword evidence="1" id="KW-1133">Transmembrane helix</keyword>
<keyword evidence="3" id="KW-1185">Reference proteome</keyword>
<dbReference type="EMBL" id="JADEYS010000011">
    <property type="protein sequence ID" value="MBE9397931.1"/>
    <property type="molecule type" value="Genomic_DNA"/>
</dbReference>
<dbReference type="RefSeq" id="WP_193953505.1">
    <property type="nucleotide sequence ID" value="NZ_JADEYS010000011.1"/>
</dbReference>
<proteinExistence type="predicted"/>
<dbReference type="AlphaFoldDB" id="A0A8J7K773"/>
<keyword evidence="1" id="KW-0812">Transmembrane</keyword>
<evidence type="ECO:0000313" key="2">
    <source>
        <dbReference type="EMBL" id="MBE9397931.1"/>
    </source>
</evidence>
<comment type="caution">
    <text evidence="2">The sequence shown here is derived from an EMBL/GenBank/DDBJ whole genome shotgun (WGS) entry which is preliminary data.</text>
</comment>
<reference evidence="2" key="1">
    <citation type="submission" date="2020-10" db="EMBL/GenBank/DDBJ databases">
        <title>Bacterium isolated from coastal waters sediment.</title>
        <authorList>
            <person name="Chen R.-J."/>
            <person name="Lu D.-C."/>
            <person name="Zhu K.-L."/>
            <person name="Du Z.-J."/>
        </authorList>
    </citation>
    <scope>NUCLEOTIDE SEQUENCE</scope>
    <source>
        <strain evidence="2">N1Y112</strain>
    </source>
</reference>
<sequence length="83" mass="10119">MLVHWLRFLVLLLAPAWMHDRTPDERHFFRRRFTLKHYKKRKKVRYIWLSAISVWLINPTLPMMIFVGLLSTFLSFSLLDESS</sequence>
<gene>
    <name evidence="2" type="ORF">IOQ59_11750</name>
</gene>